<comment type="function">
    <text evidence="9">Catalyzes the phosphorylation of ribose at O-5 in a reaction requiring ATP and magnesium. The resulting D-ribose-5-phosphate can then be used either for sythesis of nucleotides, histidine, and tryptophan, or as a component of the pentose phosphate pathway.</text>
</comment>
<dbReference type="InterPro" id="IPR029056">
    <property type="entry name" value="Ribokinase-like"/>
</dbReference>
<feature type="binding site" evidence="9">
    <location>
        <position position="331"/>
    </location>
    <ligand>
        <name>K(+)</name>
        <dbReference type="ChEBI" id="CHEBI:29103"/>
    </ligand>
</feature>
<keyword evidence="1 9" id="KW-0808">Transferase</keyword>
<gene>
    <name evidence="11" type="primary">RBK1</name>
    <name evidence="11" type="ORF">OC842_001297</name>
</gene>
<evidence type="ECO:0000256" key="2">
    <source>
        <dbReference type="ARBA" id="ARBA00022723"/>
    </source>
</evidence>
<dbReference type="Proteomes" id="UP001176521">
    <property type="component" value="Unassembled WGS sequence"/>
</dbReference>
<dbReference type="GO" id="GO:0005524">
    <property type="term" value="F:ATP binding"/>
    <property type="evidence" value="ECO:0007669"/>
    <property type="project" value="UniProtKB-UniRule"/>
</dbReference>
<feature type="domain" description="Carbohydrate kinase PfkB" evidence="10">
    <location>
        <begin position="18"/>
        <end position="340"/>
    </location>
</feature>
<keyword evidence="8 9" id="KW-0119">Carbohydrate metabolism</keyword>
<keyword evidence="5 9" id="KW-0067">ATP-binding</keyword>
<evidence type="ECO:0000313" key="11">
    <source>
        <dbReference type="EMBL" id="KAK0538421.1"/>
    </source>
</evidence>
<dbReference type="InterPro" id="IPR011611">
    <property type="entry name" value="PfkB_dom"/>
</dbReference>
<comment type="caution">
    <text evidence="11">The sequence shown here is derived from an EMBL/GenBank/DDBJ whole genome shotgun (WGS) entry which is preliminary data.</text>
</comment>
<comment type="catalytic activity">
    <reaction evidence="9">
        <text>D-ribose + ATP = D-ribose 5-phosphate + ADP + H(+)</text>
        <dbReference type="Rhea" id="RHEA:13697"/>
        <dbReference type="ChEBI" id="CHEBI:15378"/>
        <dbReference type="ChEBI" id="CHEBI:30616"/>
        <dbReference type="ChEBI" id="CHEBI:47013"/>
        <dbReference type="ChEBI" id="CHEBI:78346"/>
        <dbReference type="ChEBI" id="CHEBI:456216"/>
        <dbReference type="EC" id="2.7.1.15"/>
    </reaction>
</comment>
<feature type="binding site" evidence="9">
    <location>
        <position position="337"/>
    </location>
    <ligand>
        <name>K(+)</name>
        <dbReference type="ChEBI" id="CHEBI:29103"/>
    </ligand>
</feature>
<comment type="similarity">
    <text evidence="9">Belongs to the carbohydrate kinase PfkB family. Ribokinase subfamily.</text>
</comment>
<evidence type="ECO:0000256" key="1">
    <source>
        <dbReference type="ARBA" id="ARBA00022679"/>
    </source>
</evidence>
<feature type="binding site" evidence="9">
    <location>
        <position position="333"/>
    </location>
    <ligand>
        <name>K(+)</name>
        <dbReference type="ChEBI" id="CHEBI:29103"/>
    </ligand>
</feature>
<evidence type="ECO:0000259" key="10">
    <source>
        <dbReference type="Pfam" id="PF00294"/>
    </source>
</evidence>
<feature type="binding site" evidence="9">
    <location>
        <position position="201"/>
    </location>
    <ligand>
        <name>ATP</name>
        <dbReference type="ChEBI" id="CHEBI:30616"/>
    </ligand>
</feature>
<feature type="binding site" evidence="9">
    <location>
        <begin position="243"/>
        <end position="248"/>
    </location>
    <ligand>
        <name>ATP</name>
        <dbReference type="ChEBI" id="CHEBI:30616"/>
    </ligand>
</feature>
<feature type="binding site" evidence="9">
    <location>
        <position position="282"/>
    </location>
    <ligand>
        <name>K(+)</name>
        <dbReference type="ChEBI" id="CHEBI:29103"/>
    </ligand>
</feature>
<dbReference type="Gene3D" id="3.40.1190.20">
    <property type="match status" value="1"/>
</dbReference>
<dbReference type="GO" id="GO:0005634">
    <property type="term" value="C:nucleus"/>
    <property type="evidence" value="ECO:0007669"/>
    <property type="project" value="UniProtKB-SubCell"/>
</dbReference>
<comment type="pathway">
    <text evidence="9">Carbohydrate metabolism; D-ribose degradation; D-ribose 5-phosphate from beta-D-ribopyranose: step 2/2.</text>
</comment>
<evidence type="ECO:0000256" key="9">
    <source>
        <dbReference type="HAMAP-Rule" id="MF_03215"/>
    </source>
</evidence>
<evidence type="ECO:0000256" key="3">
    <source>
        <dbReference type="ARBA" id="ARBA00022741"/>
    </source>
</evidence>
<keyword evidence="3 9" id="KW-0547">Nucleotide-binding</keyword>
<feature type="binding site" evidence="9">
    <location>
        <position position="148"/>
    </location>
    <ligand>
        <name>substrate</name>
    </ligand>
</feature>
<reference evidence="11" key="1">
    <citation type="journal article" date="2023" name="PhytoFront">
        <title>Draft Genome Resources of Seven Strains of Tilletia horrida, Causal Agent of Kernel Smut of Rice.</title>
        <authorList>
            <person name="Khanal S."/>
            <person name="Antony Babu S."/>
            <person name="Zhou X.G."/>
        </authorList>
    </citation>
    <scope>NUCLEOTIDE SEQUENCE</scope>
    <source>
        <strain evidence="11">TX3</strain>
    </source>
</reference>
<sequence length="351" mass="36047">MSGPSSARPRLALVRSSINVDETFVVPSIVRPGQTISSSSYTARAGGKGANVSAAIGLAFPGAVRFVGAVGKDASWPLDALKQRGVDVALASVLDDVPTGRAIVQVSAADAENSIVLLPGANATRSLDDAAHLLETAGPVSHLVLQNEISLETTRAFLRAAAGRGTGTRKKVATVFNPSPMLSASEAADFEWGCVDVLVVNEGEADVLLSLFGRPDAASGRSSVATELAGAGPLRAVSWILVTQGSRGVMLHVRQGLSGNVGEESLLIKQDAFKPKSVTDTTGAGDTFLGYLVAGLLKAETEPGHKLPTSQSEIQEILRVAVCAAAMAVEAKGALESIPAAQDVQARLAAH</sequence>
<evidence type="ECO:0000256" key="5">
    <source>
        <dbReference type="ARBA" id="ARBA00022840"/>
    </source>
</evidence>
<feature type="binding site" evidence="9">
    <location>
        <position position="286"/>
    </location>
    <ligand>
        <name>substrate</name>
    </ligand>
</feature>
<feature type="binding site" evidence="9">
    <location>
        <begin position="19"/>
        <end position="21"/>
    </location>
    <ligand>
        <name>substrate</name>
    </ligand>
</feature>
<dbReference type="Pfam" id="PF00294">
    <property type="entry name" value="PfkB"/>
    <property type="match status" value="1"/>
</dbReference>
<evidence type="ECO:0000313" key="12">
    <source>
        <dbReference type="Proteomes" id="UP001176521"/>
    </source>
</evidence>
<keyword evidence="12" id="KW-1185">Reference proteome</keyword>
<feature type="active site" description="Proton acceptor" evidence="9">
    <location>
        <position position="286"/>
    </location>
</feature>
<evidence type="ECO:0000256" key="7">
    <source>
        <dbReference type="ARBA" id="ARBA00022958"/>
    </source>
</evidence>
<feature type="binding site" evidence="9">
    <location>
        <position position="280"/>
    </location>
    <ligand>
        <name>K(+)</name>
        <dbReference type="ChEBI" id="CHEBI:29103"/>
    </ligand>
</feature>
<comment type="cofactor">
    <cofactor evidence="9">
        <name>Mg(2+)</name>
        <dbReference type="ChEBI" id="CHEBI:18420"/>
    </cofactor>
    <text evidence="9">Requires a divalent cation, most likely magnesium in vivo, as an electrophilic catalyst to aid phosphoryl group transfer. It is the chelate of the metal and the nucleotide that is the actual substrate.</text>
</comment>
<evidence type="ECO:0000256" key="8">
    <source>
        <dbReference type="ARBA" id="ARBA00023277"/>
    </source>
</evidence>
<accession>A0AAN6GFE8</accession>
<keyword evidence="6 9" id="KW-0460">Magnesium</keyword>
<proteinExistence type="inferred from homology"/>
<dbReference type="InterPro" id="IPR011877">
    <property type="entry name" value="Ribokinase"/>
</dbReference>
<protein>
    <recommendedName>
        <fullName evidence="9">Ribokinase</fullName>
        <shortName evidence="9">RK</shortName>
        <ecNumber evidence="9">2.7.1.15</ecNumber>
    </recommendedName>
</protein>
<comment type="caution">
    <text evidence="9">Lacks conserved residue(s) required for the propagation of feature annotation.</text>
</comment>
<keyword evidence="7 9" id="KW-0630">Potassium</keyword>
<dbReference type="PANTHER" id="PTHR10584:SF166">
    <property type="entry name" value="RIBOKINASE"/>
    <property type="match status" value="1"/>
</dbReference>
<feature type="binding site" evidence="9">
    <location>
        <begin position="285"/>
        <end position="286"/>
    </location>
    <ligand>
        <name>ATP</name>
        <dbReference type="ChEBI" id="CHEBI:30616"/>
    </ligand>
</feature>
<dbReference type="GO" id="GO:0046872">
    <property type="term" value="F:metal ion binding"/>
    <property type="evidence" value="ECO:0007669"/>
    <property type="project" value="UniProtKB-KW"/>
</dbReference>
<evidence type="ECO:0000256" key="4">
    <source>
        <dbReference type="ARBA" id="ARBA00022777"/>
    </source>
</evidence>
<comment type="subunit">
    <text evidence="9">Homodimer.</text>
</comment>
<comment type="subcellular location">
    <subcellularLocation>
        <location evidence="9">Cytoplasm</location>
    </subcellularLocation>
    <subcellularLocation>
        <location evidence="9">Nucleus</location>
    </subcellularLocation>
</comment>
<dbReference type="InterPro" id="IPR002139">
    <property type="entry name" value="Ribo/fructo_kinase"/>
</dbReference>
<feature type="binding site" evidence="9">
    <location>
        <begin position="47"/>
        <end position="51"/>
    </location>
    <ligand>
        <name>substrate</name>
    </ligand>
</feature>
<dbReference type="SUPFAM" id="SSF53613">
    <property type="entry name" value="Ribokinase-like"/>
    <property type="match status" value="1"/>
</dbReference>
<dbReference type="PRINTS" id="PR00990">
    <property type="entry name" value="RIBOKINASE"/>
</dbReference>
<dbReference type="GO" id="GO:0005737">
    <property type="term" value="C:cytoplasm"/>
    <property type="evidence" value="ECO:0007669"/>
    <property type="project" value="UniProtKB-SubCell"/>
</dbReference>
<keyword evidence="9" id="KW-0539">Nucleus</keyword>
<keyword evidence="2 9" id="KW-0479">Metal-binding</keyword>
<feature type="binding site" evidence="9">
    <location>
        <position position="328"/>
    </location>
    <ligand>
        <name>K(+)</name>
        <dbReference type="ChEBI" id="CHEBI:29103"/>
    </ligand>
</feature>
<evidence type="ECO:0000256" key="6">
    <source>
        <dbReference type="ARBA" id="ARBA00022842"/>
    </source>
</evidence>
<comment type="activity regulation">
    <text evidence="9">Activated by a monovalent cation that binds near, but not in, the active site. The most likely occupant of the site in vivo is potassium. Ion binding induces a conformational change that may alter substrate affinity.</text>
</comment>
<name>A0AAN6GFE8_9BASI</name>
<keyword evidence="9" id="KW-0963">Cytoplasm</keyword>
<dbReference type="EC" id="2.7.1.15" evidence="9"/>
<organism evidence="11 12">
    <name type="scientific">Tilletia horrida</name>
    <dbReference type="NCBI Taxonomy" id="155126"/>
    <lineage>
        <taxon>Eukaryota</taxon>
        <taxon>Fungi</taxon>
        <taxon>Dikarya</taxon>
        <taxon>Basidiomycota</taxon>
        <taxon>Ustilaginomycotina</taxon>
        <taxon>Exobasidiomycetes</taxon>
        <taxon>Tilletiales</taxon>
        <taxon>Tilletiaceae</taxon>
        <taxon>Tilletia</taxon>
    </lineage>
</organism>
<dbReference type="GO" id="GO:0019303">
    <property type="term" value="P:D-ribose catabolic process"/>
    <property type="evidence" value="ECO:0007669"/>
    <property type="project" value="UniProtKB-UniRule"/>
</dbReference>
<dbReference type="GO" id="GO:0004747">
    <property type="term" value="F:ribokinase activity"/>
    <property type="evidence" value="ECO:0007669"/>
    <property type="project" value="UniProtKB-UniRule"/>
</dbReference>
<dbReference type="PANTHER" id="PTHR10584">
    <property type="entry name" value="SUGAR KINASE"/>
    <property type="match status" value="1"/>
</dbReference>
<dbReference type="AlphaFoldDB" id="A0AAN6GFE8"/>
<keyword evidence="4 9" id="KW-0418">Kinase</keyword>
<dbReference type="EMBL" id="JAPDMQ010000045">
    <property type="protein sequence ID" value="KAK0538421.1"/>
    <property type="molecule type" value="Genomic_DNA"/>
</dbReference>
<dbReference type="HAMAP" id="MF_01987">
    <property type="entry name" value="Ribokinase"/>
    <property type="match status" value="1"/>
</dbReference>